<name>A0A1N7J3J7_9BACL</name>
<dbReference type="EMBL" id="FTOD01000001">
    <property type="protein sequence ID" value="SIS43935.1"/>
    <property type="molecule type" value="Genomic_DNA"/>
</dbReference>
<sequence length="175" mass="19095">MKSTEILINQPGERPVPAGDRHPLHAGLLKPGTGHLAGGKPGYIEIRSPEAAVEKGRPFMMGCIQLRSGEIAGFKDRGPGHPFLQHSLAKIAANKPTPFPLRLLKHPILPIFINKLFLLPHKERSPFHIRKIGGLSPPVPLRHSETKSPPKTRLLGAGLLCFSLCRQGHPTVDPQ</sequence>
<dbReference type="AlphaFoldDB" id="A0A1N7J3J7"/>
<accession>A0A1N7J3J7</accession>
<keyword evidence="2" id="KW-1185">Reference proteome</keyword>
<evidence type="ECO:0000313" key="1">
    <source>
        <dbReference type="EMBL" id="SIS43935.1"/>
    </source>
</evidence>
<protein>
    <submittedName>
        <fullName evidence="1">Uncharacterized protein</fullName>
    </submittedName>
</protein>
<dbReference type="Proteomes" id="UP000186795">
    <property type="component" value="Unassembled WGS sequence"/>
</dbReference>
<organism evidence="1 2">
    <name type="scientific">Kroppenstedtia eburnea</name>
    <dbReference type="NCBI Taxonomy" id="714067"/>
    <lineage>
        <taxon>Bacteria</taxon>
        <taxon>Bacillati</taxon>
        <taxon>Bacillota</taxon>
        <taxon>Bacilli</taxon>
        <taxon>Bacillales</taxon>
        <taxon>Thermoactinomycetaceae</taxon>
        <taxon>Kroppenstedtia</taxon>
    </lineage>
</organism>
<proteinExistence type="predicted"/>
<gene>
    <name evidence="1" type="ORF">SAMN05421790_101682</name>
</gene>
<reference evidence="2" key="1">
    <citation type="submission" date="2017-01" db="EMBL/GenBank/DDBJ databases">
        <authorList>
            <person name="Varghese N."/>
            <person name="Submissions S."/>
        </authorList>
    </citation>
    <scope>NUCLEOTIDE SEQUENCE [LARGE SCALE GENOMIC DNA]</scope>
    <source>
        <strain evidence="2">DSM 45196</strain>
    </source>
</reference>
<evidence type="ECO:0000313" key="2">
    <source>
        <dbReference type="Proteomes" id="UP000186795"/>
    </source>
</evidence>